<keyword evidence="3" id="KW-1185">Reference proteome</keyword>
<dbReference type="EMBL" id="JANIBL010000022">
    <property type="protein sequence ID" value="MCQ8117575.1"/>
    <property type="molecule type" value="Genomic_DNA"/>
</dbReference>
<evidence type="ECO:0000313" key="3">
    <source>
        <dbReference type="Proteomes" id="UP001524570"/>
    </source>
</evidence>
<sequence length="585" mass="64266">MLIKLAGGHIYDPTQNRQGEPGDLFIRDGLITSAPGTDAKFDQVYDLSGHIVMAGAVDIHTHIAGGNVNTARLLLPEQHRNHVARRLRTALDRATLPGSIDTDGEPVDHPFSNAKWSTTDTGYRYARMGYTTVVEPAMLPINALDVHLQMADIPILDTAALAILGNDDLLLRLMRAKASQSQINDYVAWTLHATRALGLKVINAGGANAFKSNARHFALDDIVPDYGVSSRQILQTLQTAVCQLGVPHPVHVHCNNLGIPGNVDTIVATMEAAQGLPMHLAHVQFYAYGNEGAKGFSSAAAQLLEAFNRHPNITMDVGQVLFGQTVTISGDVIAQYSRHADASPGKWVMWDAECEGSGGVVPYRYREASFVNTLQWAIGLELFLLAEAPERLFFTTDHPNGAPFTAYPELIRLLMDADYRQAYMARLNQEALAMTLLPNLKREFTLTEIATMTRSAAANLLGLHDRGHLAPGAIADIAVYDPQGCGVSIQMPDPFANRAKPDYRAMFADAALVFKNGRLMVRDGEVIARPAGHAQTIQPALDQRIERDIQNHFDRFYSLKLNNFKIEDVDISRDDHQRFQRVGLL</sequence>
<feature type="domain" description="Amidohydrolase 3" evidence="1">
    <location>
        <begin position="43"/>
        <end position="516"/>
    </location>
</feature>
<evidence type="ECO:0000313" key="2">
    <source>
        <dbReference type="EMBL" id="MCQ8117575.1"/>
    </source>
</evidence>
<dbReference type="Gene3D" id="2.30.40.10">
    <property type="entry name" value="Urease, subunit C, domain 1"/>
    <property type="match status" value="2"/>
</dbReference>
<dbReference type="EC" id="1.2.7.12" evidence="2"/>
<dbReference type="InterPro" id="IPR050378">
    <property type="entry name" value="Metallo-dep_Hydrolases_sf"/>
</dbReference>
<dbReference type="Gene3D" id="3.20.20.140">
    <property type="entry name" value="Metal-dependent hydrolases"/>
    <property type="match status" value="1"/>
</dbReference>
<dbReference type="GO" id="GO:0018493">
    <property type="term" value="F:formylmethanofuran dehydrogenase activity"/>
    <property type="evidence" value="ECO:0007669"/>
    <property type="project" value="UniProtKB-EC"/>
</dbReference>
<gene>
    <name evidence="2" type="ORF">NP589_09060</name>
</gene>
<dbReference type="RefSeq" id="WP_256606697.1">
    <property type="nucleotide sequence ID" value="NZ_JANIBL010000022.1"/>
</dbReference>
<accession>A0ABT1TS29</accession>
<dbReference type="NCBIfam" id="TIGR03121">
    <property type="entry name" value="one_C_dehyd_A"/>
    <property type="match status" value="1"/>
</dbReference>
<reference evidence="2 3" key="1">
    <citation type="submission" date="2022-07" db="EMBL/GenBank/DDBJ databases">
        <title>Methylomonas rivi sp. nov., Methylomonas rosea sp. nov., Methylomonas aureus sp. nov. and Methylomonas subterranea sp. nov., four novel methanotrophs isolated from a freshwater creek and the deep terrestrial subsurface.</title>
        <authorList>
            <person name="Abin C."/>
            <person name="Sankaranarayanan K."/>
            <person name="Garner C."/>
            <person name="Sindelar R."/>
            <person name="Kotary K."/>
            <person name="Garner R."/>
            <person name="Barclay S."/>
            <person name="Lawson P."/>
            <person name="Krumholz L."/>
        </authorList>
    </citation>
    <scope>NUCLEOTIDE SEQUENCE [LARGE SCALE GENOMIC DNA]</scope>
    <source>
        <strain evidence="2 3">WSC-7</strain>
    </source>
</reference>
<evidence type="ECO:0000259" key="1">
    <source>
        <dbReference type="Pfam" id="PF07969"/>
    </source>
</evidence>
<dbReference type="PANTHER" id="PTHR11647:SF1">
    <property type="entry name" value="COLLAPSIN RESPONSE MEDIATOR PROTEIN"/>
    <property type="match status" value="1"/>
</dbReference>
<dbReference type="PIRSF" id="PIRSF006453">
    <property type="entry name" value="FwdA"/>
    <property type="match status" value="1"/>
</dbReference>
<proteinExistence type="predicted"/>
<dbReference type="SUPFAM" id="SSF51338">
    <property type="entry name" value="Composite domain of metallo-dependent hydrolases"/>
    <property type="match status" value="2"/>
</dbReference>
<dbReference type="PANTHER" id="PTHR11647">
    <property type="entry name" value="HYDRANTOINASE/DIHYDROPYRIMIDINASE FAMILY MEMBER"/>
    <property type="match status" value="1"/>
</dbReference>
<dbReference type="Proteomes" id="UP001524570">
    <property type="component" value="Unassembled WGS sequence"/>
</dbReference>
<dbReference type="InterPro" id="IPR013108">
    <property type="entry name" value="Amidohydro_3"/>
</dbReference>
<dbReference type="SUPFAM" id="SSF51556">
    <property type="entry name" value="Metallo-dependent hydrolases"/>
    <property type="match status" value="1"/>
</dbReference>
<keyword evidence="2" id="KW-0560">Oxidoreductase</keyword>
<dbReference type="Pfam" id="PF07969">
    <property type="entry name" value="Amidohydro_3"/>
    <property type="match status" value="1"/>
</dbReference>
<comment type="caution">
    <text evidence="2">The sequence shown here is derived from an EMBL/GenBank/DDBJ whole genome shotgun (WGS) entry which is preliminary data.</text>
</comment>
<protein>
    <submittedName>
        <fullName evidence="2">Formylmethanofuran dehydrogenase subunit A</fullName>
        <ecNumber evidence="2">1.2.7.12</ecNumber>
    </submittedName>
</protein>
<organism evidence="2 3">
    <name type="scientific">Methylomonas rosea</name>
    <dbReference type="NCBI Taxonomy" id="2952227"/>
    <lineage>
        <taxon>Bacteria</taxon>
        <taxon>Pseudomonadati</taxon>
        <taxon>Pseudomonadota</taxon>
        <taxon>Gammaproteobacteria</taxon>
        <taxon>Methylococcales</taxon>
        <taxon>Methylococcaceae</taxon>
        <taxon>Methylomonas</taxon>
    </lineage>
</organism>
<dbReference type="InterPro" id="IPR012027">
    <property type="entry name" value="Formylmethanofuran_DH_asu"/>
</dbReference>
<dbReference type="InterPro" id="IPR032466">
    <property type="entry name" value="Metal_Hydrolase"/>
</dbReference>
<name>A0ABT1TS29_9GAMM</name>
<dbReference type="InterPro" id="IPR011059">
    <property type="entry name" value="Metal-dep_hydrolase_composite"/>
</dbReference>